<evidence type="ECO:0000313" key="2">
    <source>
        <dbReference type="Proteomes" id="UP001597512"/>
    </source>
</evidence>
<reference evidence="2" key="1">
    <citation type="journal article" date="2019" name="Int. J. Syst. Evol. Microbiol.">
        <title>The Global Catalogue of Microorganisms (GCM) 10K type strain sequencing project: providing services to taxonomists for standard genome sequencing and annotation.</title>
        <authorList>
            <consortium name="The Broad Institute Genomics Platform"/>
            <consortium name="The Broad Institute Genome Sequencing Center for Infectious Disease"/>
            <person name="Wu L."/>
            <person name="Ma J."/>
        </authorList>
    </citation>
    <scope>NUCLEOTIDE SEQUENCE [LARGE SCALE GENOMIC DNA]</scope>
    <source>
        <strain evidence="2">KCTC 52490</strain>
    </source>
</reference>
<gene>
    <name evidence="1" type="ORF">ACFS25_29230</name>
</gene>
<evidence type="ECO:0000313" key="1">
    <source>
        <dbReference type="EMBL" id="MFD2937884.1"/>
    </source>
</evidence>
<organism evidence="1 2">
    <name type="scientific">Spirosoma flavum</name>
    <dbReference type="NCBI Taxonomy" id="2048557"/>
    <lineage>
        <taxon>Bacteria</taxon>
        <taxon>Pseudomonadati</taxon>
        <taxon>Bacteroidota</taxon>
        <taxon>Cytophagia</taxon>
        <taxon>Cytophagales</taxon>
        <taxon>Cytophagaceae</taxon>
        <taxon>Spirosoma</taxon>
    </lineage>
</organism>
<dbReference type="Proteomes" id="UP001597512">
    <property type="component" value="Unassembled WGS sequence"/>
</dbReference>
<protein>
    <submittedName>
        <fullName evidence="1">Uncharacterized protein</fullName>
    </submittedName>
</protein>
<proteinExistence type="predicted"/>
<comment type="caution">
    <text evidence="1">The sequence shown here is derived from an EMBL/GenBank/DDBJ whole genome shotgun (WGS) entry which is preliminary data.</text>
</comment>
<name>A0ABW6AQU3_9BACT</name>
<accession>A0ABW6AQU3</accession>
<sequence length="131" mass="15580">MISEHISNEELTAIKEYLTKARKDELGLQFQYATYSEQELQLVFPAIRKLTRWGWSYNQRLPKSEQQSQYNFLRPDAPVTDRHTFMLVITDHKFLKTLLDQYLLSKDRLFTMKIADMTPIEQEAFRKFIGG</sequence>
<keyword evidence="2" id="KW-1185">Reference proteome</keyword>
<dbReference type="RefSeq" id="WP_381508370.1">
    <property type="nucleotide sequence ID" value="NZ_JBHUOM010000048.1"/>
</dbReference>
<dbReference type="EMBL" id="JBHUOM010000048">
    <property type="protein sequence ID" value="MFD2937884.1"/>
    <property type="molecule type" value="Genomic_DNA"/>
</dbReference>